<reference evidence="11" key="2">
    <citation type="submission" date="2025-08" db="UniProtKB">
        <authorList>
            <consortium name="RefSeq"/>
        </authorList>
    </citation>
    <scope>IDENTIFICATION</scope>
    <source>
        <tissue evidence="11">Whole plant</tissue>
    </source>
</reference>
<dbReference type="KEGG" id="adu:127742995"/>
<dbReference type="InterPro" id="IPR005162">
    <property type="entry name" value="Retrotrans_gag_dom"/>
</dbReference>
<evidence type="ECO:0000256" key="5">
    <source>
        <dbReference type="ARBA" id="ARBA00022759"/>
    </source>
</evidence>
<accession>A0A9C6TM98</accession>
<feature type="domain" description="Reverse transcriptase" evidence="9">
    <location>
        <begin position="609"/>
        <end position="788"/>
    </location>
</feature>
<feature type="compositionally biased region" description="Basic and acidic residues" evidence="8">
    <location>
        <begin position="342"/>
        <end position="356"/>
    </location>
</feature>
<keyword evidence="4" id="KW-0540">Nuclease</keyword>
<dbReference type="InterPro" id="IPR021109">
    <property type="entry name" value="Peptidase_aspartic_dom_sf"/>
</dbReference>
<evidence type="ECO:0000256" key="7">
    <source>
        <dbReference type="ARBA" id="ARBA00022918"/>
    </source>
</evidence>
<evidence type="ECO:0000256" key="2">
    <source>
        <dbReference type="ARBA" id="ARBA00022679"/>
    </source>
</evidence>
<dbReference type="RefSeq" id="XP_052111623.1">
    <property type="nucleotide sequence ID" value="XM_052255663.1"/>
</dbReference>
<organism evidence="10 11">
    <name type="scientific">Arachis duranensis</name>
    <name type="common">Wild peanut</name>
    <dbReference type="NCBI Taxonomy" id="130453"/>
    <lineage>
        <taxon>Eukaryota</taxon>
        <taxon>Viridiplantae</taxon>
        <taxon>Streptophyta</taxon>
        <taxon>Embryophyta</taxon>
        <taxon>Tracheophyta</taxon>
        <taxon>Spermatophyta</taxon>
        <taxon>Magnoliopsida</taxon>
        <taxon>eudicotyledons</taxon>
        <taxon>Gunneridae</taxon>
        <taxon>Pentapetalae</taxon>
        <taxon>rosids</taxon>
        <taxon>fabids</taxon>
        <taxon>Fabales</taxon>
        <taxon>Fabaceae</taxon>
        <taxon>Papilionoideae</taxon>
        <taxon>50 kb inversion clade</taxon>
        <taxon>dalbergioids sensu lato</taxon>
        <taxon>Dalbergieae</taxon>
        <taxon>Pterocarpus clade</taxon>
        <taxon>Arachis</taxon>
    </lineage>
</organism>
<dbReference type="SUPFAM" id="SSF56672">
    <property type="entry name" value="DNA/RNA polymerases"/>
    <property type="match status" value="1"/>
</dbReference>
<dbReference type="Pfam" id="PF03732">
    <property type="entry name" value="Retrotrans_gag"/>
    <property type="match status" value="1"/>
</dbReference>
<dbReference type="Pfam" id="PF08284">
    <property type="entry name" value="RVP_2"/>
    <property type="match status" value="1"/>
</dbReference>
<name>A0A9C6TM98_ARADU</name>
<keyword evidence="6" id="KW-0378">Hydrolase</keyword>
<dbReference type="GeneID" id="127742995"/>
<dbReference type="GO" id="GO:0006508">
    <property type="term" value="P:proteolysis"/>
    <property type="evidence" value="ECO:0007669"/>
    <property type="project" value="UniProtKB-KW"/>
</dbReference>
<reference evidence="10" key="1">
    <citation type="journal article" date="2016" name="Nat. Genet.">
        <title>The genome sequences of Arachis duranensis and Arachis ipaensis, the diploid ancestors of cultivated peanut.</title>
        <authorList>
            <person name="Bertioli D.J."/>
            <person name="Cannon S.B."/>
            <person name="Froenicke L."/>
            <person name="Huang G."/>
            <person name="Farmer A.D."/>
            <person name="Cannon E.K."/>
            <person name="Liu X."/>
            <person name="Gao D."/>
            <person name="Clevenger J."/>
            <person name="Dash S."/>
            <person name="Ren L."/>
            <person name="Moretzsohn M.C."/>
            <person name="Shirasawa K."/>
            <person name="Huang W."/>
            <person name="Vidigal B."/>
            <person name="Abernathy B."/>
            <person name="Chu Y."/>
            <person name="Niederhuth C.E."/>
            <person name="Umale P."/>
            <person name="Araujo A.C."/>
            <person name="Kozik A."/>
            <person name="Kim K.D."/>
            <person name="Burow M.D."/>
            <person name="Varshney R.K."/>
            <person name="Wang X."/>
            <person name="Zhang X."/>
            <person name="Barkley N."/>
            <person name="Guimaraes P.M."/>
            <person name="Isobe S."/>
            <person name="Guo B."/>
            <person name="Liao B."/>
            <person name="Stalker H.T."/>
            <person name="Schmitz R.J."/>
            <person name="Scheffler B.E."/>
            <person name="Leal-Bertioli S.C."/>
            <person name="Xun X."/>
            <person name="Jackson S.A."/>
            <person name="Michelmore R."/>
            <person name="Ozias-Akins P."/>
        </authorList>
    </citation>
    <scope>NUCLEOTIDE SEQUENCE [LARGE SCALE GENOMIC DNA]</scope>
    <source>
        <strain evidence="10">cv. V14167</strain>
    </source>
</reference>
<protein>
    <submittedName>
        <fullName evidence="11">Uncharacterized protein LOC127742995</fullName>
    </submittedName>
</protein>
<dbReference type="GO" id="GO:0003964">
    <property type="term" value="F:RNA-directed DNA polymerase activity"/>
    <property type="evidence" value="ECO:0007669"/>
    <property type="project" value="UniProtKB-KW"/>
</dbReference>
<feature type="region of interest" description="Disordered" evidence="8">
    <location>
        <begin position="342"/>
        <end position="361"/>
    </location>
</feature>
<evidence type="ECO:0000313" key="10">
    <source>
        <dbReference type="Proteomes" id="UP000515211"/>
    </source>
</evidence>
<feature type="compositionally biased region" description="Polar residues" evidence="8">
    <location>
        <begin position="263"/>
        <end position="285"/>
    </location>
</feature>
<evidence type="ECO:0000256" key="4">
    <source>
        <dbReference type="ARBA" id="ARBA00022722"/>
    </source>
</evidence>
<dbReference type="CDD" id="cd00303">
    <property type="entry name" value="retropepsin_like"/>
    <property type="match status" value="1"/>
</dbReference>
<dbReference type="PANTHER" id="PTHR24559">
    <property type="entry name" value="TRANSPOSON TY3-I GAG-POL POLYPROTEIN"/>
    <property type="match status" value="1"/>
</dbReference>
<dbReference type="FunFam" id="3.10.10.10:FF:000007">
    <property type="entry name" value="Retrovirus-related Pol polyprotein from transposon 17.6-like Protein"/>
    <property type="match status" value="1"/>
</dbReference>
<evidence type="ECO:0000313" key="11">
    <source>
        <dbReference type="RefSeq" id="XP_052111623.1"/>
    </source>
</evidence>
<gene>
    <name evidence="11" type="primary">LOC127742995</name>
</gene>
<dbReference type="Gene3D" id="2.40.70.10">
    <property type="entry name" value="Acid Proteases"/>
    <property type="match status" value="1"/>
</dbReference>
<keyword evidence="2" id="KW-0808">Transferase</keyword>
<evidence type="ECO:0000259" key="9">
    <source>
        <dbReference type="PROSITE" id="PS50878"/>
    </source>
</evidence>
<dbReference type="SUPFAM" id="SSF50630">
    <property type="entry name" value="Acid proteases"/>
    <property type="match status" value="1"/>
</dbReference>
<evidence type="ECO:0000256" key="6">
    <source>
        <dbReference type="ARBA" id="ARBA00022801"/>
    </source>
</evidence>
<dbReference type="GO" id="GO:0004519">
    <property type="term" value="F:endonuclease activity"/>
    <property type="evidence" value="ECO:0007669"/>
    <property type="project" value="UniProtKB-KW"/>
</dbReference>
<dbReference type="Pfam" id="PF00078">
    <property type="entry name" value="RVT_1"/>
    <property type="match status" value="1"/>
</dbReference>
<keyword evidence="5" id="KW-0255">Endonuclease</keyword>
<dbReference type="CDD" id="cd01647">
    <property type="entry name" value="RT_LTR"/>
    <property type="match status" value="1"/>
</dbReference>
<dbReference type="Proteomes" id="UP000515211">
    <property type="component" value="Chromosome 10"/>
</dbReference>
<dbReference type="InterPro" id="IPR053134">
    <property type="entry name" value="RNA-dir_DNA_polymerase"/>
</dbReference>
<dbReference type="Gene3D" id="3.30.70.270">
    <property type="match status" value="2"/>
</dbReference>
<dbReference type="InterPro" id="IPR043502">
    <property type="entry name" value="DNA/RNA_pol_sf"/>
</dbReference>
<dbReference type="InterPro" id="IPR043128">
    <property type="entry name" value="Rev_trsase/Diguanyl_cyclase"/>
</dbReference>
<sequence length="840" mass="95134">MEPGTPLFRLEDVCEQNRSEIAALQRGQIETMAQLNGTHERIGSVETSVKNIEKMLRDSLKLKQVVTDRGGPGDLSEYTAESRLPNWPKGMKTELPMFDGEKVEEWTFRAREYFELYSVPETWRVRMLSFHMTGPAYTWYRWCINNSINHTWESFLEALRVRFGHSIFHDPKAALKELKQVTTVSAYQHQFEELSNQVTGLSEEWLTSLFVAGLTEMLKCELMLAKPRSYVEAVALAKLHEQKNQAGVLNLRPHGGRAAAGVSPSQFGTTRNPPTHVTSPGKASNTATAATANHRRLSAAEIKQRRDKGLCYYCDEKYSTGHKCKSSYLLLVGSEELEELTRDRPSDFPLSDHDPLHSSPELSDDEVVEISFNAMVGAYHPETIRVAGTCEGLPVMVLVDGGSTHNFMKESTAKRLKLPLTPVHQLNVYVGNGECIGCASKCNDVPLRMQGYGFHLETFILDIKGADVVLGAQWLMQLGDVTMNYMHLTMEFKVGDLTVKLQGERLFQPGAVGNRALNKMVSTDVIASFLHLRVIDPSITRPQTGQDEAVQLLLSEYQEVFKEPETLPPPREIEHQIHLQPGADPVNVRPYRYPHYQKEEIERLVEEMLQSGVIRESHSAFSSPVLLVRKKDGSWRFCVDYRALNAITIKDKFPIPTIDEILDELFGAAYFSKIDLRSGYHQIRVRDEDIPKTAFRTQLGHYEFVVMPFGLTNAPSTFQATMNKVFRPYLRKFIAVFFDDILIYSKSKEEHIAHLRTALAVLQQHQFVAKLSKCTFCQQEVEYLGHVVGKEGVQVDNSKIKAIVEWPKPVNLKQLRGFLGLTGYYRRFVASLENKGSSQI</sequence>
<dbReference type="Gene3D" id="3.10.10.10">
    <property type="entry name" value="HIV Type 1 Reverse Transcriptase, subunit A, domain 1"/>
    <property type="match status" value="1"/>
</dbReference>
<dbReference type="PANTHER" id="PTHR24559:SF444">
    <property type="entry name" value="REVERSE TRANSCRIPTASE DOMAIN-CONTAINING PROTEIN"/>
    <property type="match status" value="1"/>
</dbReference>
<dbReference type="AlphaFoldDB" id="A0A9C6TM98"/>
<evidence type="ECO:0000256" key="1">
    <source>
        <dbReference type="ARBA" id="ARBA00022670"/>
    </source>
</evidence>
<feature type="region of interest" description="Disordered" evidence="8">
    <location>
        <begin position="259"/>
        <end position="285"/>
    </location>
</feature>
<keyword evidence="1" id="KW-0645">Protease</keyword>
<evidence type="ECO:0000256" key="3">
    <source>
        <dbReference type="ARBA" id="ARBA00022695"/>
    </source>
</evidence>
<dbReference type="GO" id="GO:0008233">
    <property type="term" value="F:peptidase activity"/>
    <property type="evidence" value="ECO:0007669"/>
    <property type="project" value="UniProtKB-KW"/>
</dbReference>
<evidence type="ECO:0000256" key="8">
    <source>
        <dbReference type="SAM" id="MobiDB-lite"/>
    </source>
</evidence>
<keyword evidence="10" id="KW-1185">Reference proteome</keyword>
<keyword evidence="3" id="KW-0548">Nucleotidyltransferase</keyword>
<keyword evidence="7" id="KW-0695">RNA-directed DNA polymerase</keyword>
<dbReference type="PROSITE" id="PS50878">
    <property type="entry name" value="RT_POL"/>
    <property type="match status" value="1"/>
</dbReference>
<dbReference type="InterPro" id="IPR000477">
    <property type="entry name" value="RT_dom"/>
</dbReference>
<proteinExistence type="predicted"/>